<dbReference type="InterPro" id="IPR008949">
    <property type="entry name" value="Isoprenoid_synthase_dom_sf"/>
</dbReference>
<evidence type="ECO:0000256" key="5">
    <source>
        <dbReference type="ARBA" id="ARBA00022842"/>
    </source>
</evidence>
<dbReference type="SUPFAM" id="SSF48576">
    <property type="entry name" value="Terpenoid synthases"/>
    <property type="match status" value="1"/>
</dbReference>
<comment type="similarity">
    <text evidence="2 7">Belongs to the FPP/GGPP synthase family.</text>
</comment>
<dbReference type="InterPro" id="IPR053378">
    <property type="entry name" value="Prenyl_diphosphate_synthase"/>
</dbReference>
<dbReference type="AlphaFoldDB" id="A0A7C4RTU9"/>
<dbReference type="PROSITE" id="PS00444">
    <property type="entry name" value="POLYPRENYL_SYNTHASE_2"/>
    <property type="match status" value="1"/>
</dbReference>
<dbReference type="PANTHER" id="PTHR43281">
    <property type="entry name" value="FARNESYL DIPHOSPHATE SYNTHASE"/>
    <property type="match status" value="1"/>
</dbReference>
<dbReference type="InterPro" id="IPR033749">
    <property type="entry name" value="Polyprenyl_synt_CS"/>
</dbReference>
<dbReference type="SFLD" id="SFLDS00005">
    <property type="entry name" value="Isoprenoid_Synthase_Type_I"/>
    <property type="match status" value="1"/>
</dbReference>
<keyword evidence="4" id="KW-0479">Metal-binding</keyword>
<dbReference type="GO" id="GO:0046872">
    <property type="term" value="F:metal ion binding"/>
    <property type="evidence" value="ECO:0007669"/>
    <property type="project" value="UniProtKB-KW"/>
</dbReference>
<dbReference type="InterPro" id="IPR000092">
    <property type="entry name" value="Polyprenyl_synt"/>
</dbReference>
<comment type="cofactor">
    <cofactor evidence="1">
        <name>Mg(2+)</name>
        <dbReference type="ChEBI" id="CHEBI:18420"/>
    </cofactor>
</comment>
<evidence type="ECO:0000256" key="7">
    <source>
        <dbReference type="RuleBase" id="RU004466"/>
    </source>
</evidence>
<organism evidence="8">
    <name type="scientific">Desulfatirhabdium butyrativorans</name>
    <dbReference type="NCBI Taxonomy" id="340467"/>
    <lineage>
        <taxon>Bacteria</taxon>
        <taxon>Pseudomonadati</taxon>
        <taxon>Thermodesulfobacteriota</taxon>
        <taxon>Desulfobacteria</taxon>
        <taxon>Desulfobacterales</taxon>
        <taxon>Desulfatirhabdiaceae</taxon>
        <taxon>Desulfatirhabdium</taxon>
    </lineage>
</organism>
<keyword evidence="6" id="KW-0414">Isoprene biosynthesis</keyword>
<dbReference type="NCBIfam" id="NF045485">
    <property type="entry name" value="FPPsyn"/>
    <property type="match status" value="1"/>
</dbReference>
<dbReference type="SFLD" id="SFLDG01017">
    <property type="entry name" value="Polyprenyl_Transferase_Like"/>
    <property type="match status" value="1"/>
</dbReference>
<dbReference type="Gene3D" id="1.10.600.10">
    <property type="entry name" value="Farnesyl Diphosphate Synthase"/>
    <property type="match status" value="1"/>
</dbReference>
<evidence type="ECO:0000313" key="8">
    <source>
        <dbReference type="EMBL" id="HGU34006.1"/>
    </source>
</evidence>
<evidence type="ECO:0000256" key="6">
    <source>
        <dbReference type="ARBA" id="ARBA00023229"/>
    </source>
</evidence>
<sequence length="303" mass="32422">MGFDLKTYLERQRVRIEEALDGLLPACGEDAPRVVQAMRYSLMAGGKRLRPILCIASCEAVGGDSETALPIGCAIEMIHTYSLIHDDLPAMDNDTLRRGKPTCHVAFDEATAILAGDALLTHAFSVLAGVGGQGFRDRVPPSPSLPLQAIAIVSQAAGFPGMIEGQMQDMLLEGQPASLEVLERMHRLKTGAMIEASVACGVLSGGGSHADMDRFCSYARHIGLAFQIQDDILNVEGDPNIMGKAAGTDHLHRKTTYPSLIGLDAAKVLAVAHRNEALAALAPYDAKADPLRALADYIVRRNR</sequence>
<evidence type="ECO:0000256" key="4">
    <source>
        <dbReference type="ARBA" id="ARBA00022723"/>
    </source>
</evidence>
<protein>
    <submittedName>
        <fullName evidence="8">Polyprenyl synthetase family protein</fullName>
    </submittedName>
</protein>
<dbReference type="FunFam" id="1.10.600.10:FF:000001">
    <property type="entry name" value="Geranylgeranyl diphosphate synthase"/>
    <property type="match status" value="1"/>
</dbReference>
<comment type="caution">
    <text evidence="8">The sequence shown here is derived from an EMBL/GenBank/DDBJ whole genome shotgun (WGS) entry which is preliminary data.</text>
</comment>
<reference evidence="8" key="1">
    <citation type="journal article" date="2020" name="mSystems">
        <title>Genome- and Community-Level Interaction Insights into Carbon Utilization and Element Cycling Functions of Hydrothermarchaeota in Hydrothermal Sediment.</title>
        <authorList>
            <person name="Zhou Z."/>
            <person name="Liu Y."/>
            <person name="Xu W."/>
            <person name="Pan J."/>
            <person name="Luo Z.H."/>
            <person name="Li M."/>
        </authorList>
    </citation>
    <scope>NUCLEOTIDE SEQUENCE [LARGE SCALE GENOMIC DNA]</scope>
    <source>
        <strain evidence="8">SpSt-477</strain>
    </source>
</reference>
<dbReference type="GO" id="GO:0005737">
    <property type="term" value="C:cytoplasm"/>
    <property type="evidence" value="ECO:0007669"/>
    <property type="project" value="UniProtKB-ARBA"/>
</dbReference>
<proteinExistence type="inferred from homology"/>
<dbReference type="CDD" id="cd00685">
    <property type="entry name" value="Trans_IPPS_HT"/>
    <property type="match status" value="1"/>
</dbReference>
<evidence type="ECO:0000256" key="2">
    <source>
        <dbReference type="ARBA" id="ARBA00006706"/>
    </source>
</evidence>
<accession>A0A7C4RTU9</accession>
<dbReference type="PROSITE" id="PS00723">
    <property type="entry name" value="POLYPRENYL_SYNTHASE_1"/>
    <property type="match status" value="1"/>
</dbReference>
<keyword evidence="5" id="KW-0460">Magnesium</keyword>
<name>A0A7C4RTU9_9BACT</name>
<dbReference type="PANTHER" id="PTHR43281:SF1">
    <property type="entry name" value="FARNESYL DIPHOSPHATE SYNTHASE"/>
    <property type="match status" value="1"/>
</dbReference>
<dbReference type="Pfam" id="PF00348">
    <property type="entry name" value="polyprenyl_synt"/>
    <property type="match status" value="1"/>
</dbReference>
<dbReference type="GO" id="GO:0016114">
    <property type="term" value="P:terpenoid biosynthetic process"/>
    <property type="evidence" value="ECO:0007669"/>
    <property type="project" value="UniProtKB-ARBA"/>
</dbReference>
<keyword evidence="3 7" id="KW-0808">Transferase</keyword>
<gene>
    <name evidence="8" type="ORF">ENS29_14345</name>
</gene>
<dbReference type="EMBL" id="DSUH01000326">
    <property type="protein sequence ID" value="HGU34006.1"/>
    <property type="molecule type" value="Genomic_DNA"/>
</dbReference>
<dbReference type="GO" id="GO:0004659">
    <property type="term" value="F:prenyltransferase activity"/>
    <property type="evidence" value="ECO:0007669"/>
    <property type="project" value="InterPro"/>
</dbReference>
<evidence type="ECO:0000256" key="3">
    <source>
        <dbReference type="ARBA" id="ARBA00022679"/>
    </source>
</evidence>
<evidence type="ECO:0000256" key="1">
    <source>
        <dbReference type="ARBA" id="ARBA00001946"/>
    </source>
</evidence>